<keyword evidence="2" id="KW-1185">Reference proteome</keyword>
<dbReference type="OrthoDB" id="2326446at2759"/>
<dbReference type="AlphaFoldDB" id="A0A9W8A1L9"/>
<name>A0A9W8A1L9_9FUNG</name>
<comment type="caution">
    <text evidence="1">The sequence shown here is derived from an EMBL/GenBank/DDBJ whole genome shotgun (WGS) entry which is preliminary data.</text>
</comment>
<gene>
    <name evidence="1" type="ORF">H4219_000891</name>
</gene>
<evidence type="ECO:0000313" key="2">
    <source>
        <dbReference type="Proteomes" id="UP001150538"/>
    </source>
</evidence>
<protein>
    <submittedName>
        <fullName evidence="1">Uncharacterized protein</fullName>
    </submittedName>
</protein>
<accession>A0A9W8A1L9</accession>
<dbReference type="EMBL" id="JANBPU010000007">
    <property type="protein sequence ID" value="KAJ1921033.1"/>
    <property type="molecule type" value="Genomic_DNA"/>
</dbReference>
<evidence type="ECO:0000313" key="1">
    <source>
        <dbReference type="EMBL" id="KAJ1921033.1"/>
    </source>
</evidence>
<dbReference type="Proteomes" id="UP001150538">
    <property type="component" value="Unassembled WGS sequence"/>
</dbReference>
<proteinExistence type="predicted"/>
<sequence length="189" mass="21218">MITLSKASSTLFASSSHQPKCLENCSAGAGQTSRIFWRESRCSDSDLIASTCSAFSRDEIESWFRWQSRGSRNIYLFFSRQEPPKLIAICAIDFMDEEGMDLNIASRTTSTGSLKTLYIDQDYNTAENTDEVWSILYNEARTSGLQNLTVRAETGSVNDNMANALQFEPQNFSTDSQSPSHVHIFKHSL</sequence>
<organism evidence="1 2">
    <name type="scientific">Mycoemilia scoparia</name>
    <dbReference type="NCBI Taxonomy" id="417184"/>
    <lineage>
        <taxon>Eukaryota</taxon>
        <taxon>Fungi</taxon>
        <taxon>Fungi incertae sedis</taxon>
        <taxon>Zoopagomycota</taxon>
        <taxon>Kickxellomycotina</taxon>
        <taxon>Kickxellomycetes</taxon>
        <taxon>Kickxellales</taxon>
        <taxon>Kickxellaceae</taxon>
        <taxon>Mycoemilia</taxon>
    </lineage>
</organism>
<reference evidence="1" key="1">
    <citation type="submission" date="2022-07" db="EMBL/GenBank/DDBJ databases">
        <title>Phylogenomic reconstructions and comparative analyses of Kickxellomycotina fungi.</title>
        <authorList>
            <person name="Reynolds N.K."/>
            <person name="Stajich J.E."/>
            <person name="Barry K."/>
            <person name="Grigoriev I.V."/>
            <person name="Crous P."/>
            <person name="Smith M.E."/>
        </authorList>
    </citation>
    <scope>NUCLEOTIDE SEQUENCE</scope>
    <source>
        <strain evidence="1">NBRC 100468</strain>
    </source>
</reference>